<sequence>MSSIFSSRLYSHLTQDLNQTRLENYQVNRFQRTVEQQAAQGEREKLLREGLEYHQAKMADMQTRLNEVLEKLNNAYRRYVDNKTMYRKVAQEEKYMGTSQLLNDLPNIDNPSGLPGVYPTGPAGILPFDDPGRIRNYSYNPFFGSKAIDESDKTLNRTHWQVPNEILEKSYTENGAFWSSIAYLWGWDLDRINAAYATTSNANNLQVNVTALQPNKPQYPPLRPGDRFPLNWSDGPSGTLQDYPAINIRGLRPGGVDYSHATDSLGTGGDELTYTANIIGPPSGNGAGTPPSGGNPFYVDNGTFLAAGDTVTINKSGGGDPNQTLSAVVPLAPGDPFYDPAFPNRRKIYTNGPAYGSPVDSGSIQKSVPSSTAHMNVVGKNSVNWGWEFDDLPLSLEVTSVSTQPDGNTIPTGYKVVYDIPPTHPFYEEFKVLNGTEPKITDAPTEMVKERLNNAGFDYTGSVYFPGSNVVGFQVGPLFRTSRGAWVVSQPGENEYAAPGHYTFADGPIAAFDLITCLPGLSLTDATQVSFRYRYRVHQNSAQFGSTWDDSGPGVPSRFGFSRHDWSSNPAQPDVYGGGNTFGTPMPSTYRTITNESIQTAGGAPINISLGSPKNPNTFGSDYLKTSGYEELVAQIVPVPGRDDAVRVQFLFEGDLNALEIEITDFQIVSYDGTLNTWEQGKYTPGNVNPVIWEGDPQITQADSPEEVISKYVPNTYQFTQFNDQYTNAFNIADRNDIVRSPWEFGLLNMDSGSGLSGELWLDLNGRRLNLDHDAVVDQIKVWDESIAAPVQANTDILESAAIAKAYAFIPVEHPDDDCGPNPEMEVIAGSGPGNPFNADAPTGGIRVDSVAGFTVGDAILIGGAGPYTITGLVNDAGSPATLTTDPVFDNPAIPSYEYRPPFDSLPAGDRLGTSLPVDPSSDFPLTLGGTTYTTYGELAAAFPPPAWHPAAGNPLDPLYWVEYTQSTSPAVPGRQEVYIHTPIAPPSAGTLITPFVVTPAPPHVAQFADSDPLSSFAQREELMGDEILIGELPRDPASIGIAPLDPGRTANPTATDPNNNGFTWADADFYANFGVSTEHSPFPSEAYTVNNPSNFITGVSNDRGVTTNPDTAAAGIVGTVDRVMGSDMDIEYRISIPTHDVNVLRKENNLLFNLGSIDERDWGLAVRNPYMEFRTSPGYTTVPRYRVDAGGNIYDLFGKGHYEDDAARTEFSALDQDSVQRVYTTAGGATLNNQVSNSDKSYDYSNYAAYNAGAANFEDYITGHNRLSLNGDDYNLFDYVPDLNLVPGDTEGRRFGETYIGALPSNFYYYRENLDQGVSGSGTPFTVDPERDGALARLNGDSMAALNFNGRLQNPSGRYDIADTTVVHNPNMPAWSSVVIGIAEQDAKLHNAERTTSSAFWRGFKADVPLAYAKNVNLGQTQNVLGPERAVGASNSVFATMQAGGSSISLEMGSEINRSGHLLMNEWVNGNMQPHAIPLPLFDTSTFPLNTPSNYTFSAYGPETVTRTGSQYIANFQTDVLDAVDGRKDSVIDPSWAGTLLTNAGGTVSVSHPPATWNNGLILHVDDAAAFDVEGPRNEVTLGTDTATRYRVVYKNPTASPQTLFLVPIAGSVPAAYQNFVHTDLQVRQIVGEYTVSVTDPAGIPSASGTHLKIDYDDRGTQTPGQLVSVALSAEMDRVGRFALDDPRVPGVESDDPATPSVNEGQRIAPEIFNSPRGYVQSDAQLSLNLVSQDKDGNLRPRKLKSVRVEIEHGEQLIPHQVAQAYTTTGPFDINGEWPIAIFEGDTQLNPYVSTDLGILVGHYQGISDGSNAMNSVSPSLELISTEGFAVGQEISVNGEKRLVAGISGNTLSLDSPLSTLPQPGDRLNLGNGLGTRELSLFLNKSYAMSAGAPIRIHLEYDEYDVIGFPPRIDTSAPVRSTQETIGFSDPNTAQRMQILESNTGDGSAGSPIAVQSTLGFNPGDVVNINSVTRRITALDNVGNTLTLDRPLTTSLGQTLSSGTIYRSDYEDFVQVGPGRSGGSFENDLTQELKRIIDNPEYQELLRYGLMKNLFISAASNDPFGNLISSKLFLNWMRNKRQMEISQTSFMAYYKSI</sequence>
<dbReference type="Proteomes" id="UP000231019">
    <property type="component" value="Unassembled WGS sequence"/>
</dbReference>
<protein>
    <submittedName>
        <fullName evidence="2">Uncharacterized protein</fullName>
    </submittedName>
</protein>
<keyword evidence="1" id="KW-0175">Coiled coil</keyword>
<name>A0A2M7G6V4_9BACT</name>
<accession>A0A2M7G6V4</accession>
<dbReference type="EMBL" id="PFFQ01000020">
    <property type="protein sequence ID" value="PIW17771.1"/>
    <property type="molecule type" value="Genomic_DNA"/>
</dbReference>
<evidence type="ECO:0000256" key="1">
    <source>
        <dbReference type="SAM" id="Coils"/>
    </source>
</evidence>
<evidence type="ECO:0000313" key="3">
    <source>
        <dbReference type="Proteomes" id="UP000231019"/>
    </source>
</evidence>
<gene>
    <name evidence="2" type="ORF">COW36_07450</name>
</gene>
<proteinExistence type="predicted"/>
<evidence type="ECO:0000313" key="2">
    <source>
        <dbReference type="EMBL" id="PIW17771.1"/>
    </source>
</evidence>
<reference evidence="2 3" key="1">
    <citation type="submission" date="2017-09" db="EMBL/GenBank/DDBJ databases">
        <title>Depth-based differentiation of microbial function through sediment-hosted aquifers and enrichment of novel symbionts in the deep terrestrial subsurface.</title>
        <authorList>
            <person name="Probst A.J."/>
            <person name="Ladd B."/>
            <person name="Jarett J.K."/>
            <person name="Geller-Mcgrath D.E."/>
            <person name="Sieber C.M."/>
            <person name="Emerson J.B."/>
            <person name="Anantharaman K."/>
            <person name="Thomas B.C."/>
            <person name="Malmstrom R."/>
            <person name="Stieglmeier M."/>
            <person name="Klingl A."/>
            <person name="Woyke T."/>
            <person name="Ryan C.M."/>
            <person name="Banfield J.F."/>
        </authorList>
    </citation>
    <scope>NUCLEOTIDE SEQUENCE [LARGE SCALE GENOMIC DNA]</scope>
    <source>
        <strain evidence="2">CG17_big_fil_post_rev_8_21_14_2_50_48_46</strain>
    </source>
</reference>
<organism evidence="2 3">
    <name type="scientific">bacterium (Candidatus Blackallbacteria) CG17_big_fil_post_rev_8_21_14_2_50_48_46</name>
    <dbReference type="NCBI Taxonomy" id="2014261"/>
    <lineage>
        <taxon>Bacteria</taxon>
        <taxon>Candidatus Blackallbacteria</taxon>
    </lineage>
</organism>
<feature type="coiled-coil region" evidence="1">
    <location>
        <begin position="51"/>
        <end position="78"/>
    </location>
</feature>
<comment type="caution">
    <text evidence="2">The sequence shown here is derived from an EMBL/GenBank/DDBJ whole genome shotgun (WGS) entry which is preliminary data.</text>
</comment>